<name>A0ACC0U1W6_9AGAM</name>
<evidence type="ECO:0000313" key="1">
    <source>
        <dbReference type="EMBL" id="KAI9458486.1"/>
    </source>
</evidence>
<reference evidence="1" key="1">
    <citation type="submission" date="2021-03" db="EMBL/GenBank/DDBJ databases">
        <title>Evolutionary priming and transition to the ectomycorrhizal habit in an iconic lineage of mushroom-forming fungi: is preadaptation a requirement?</title>
        <authorList>
            <consortium name="DOE Joint Genome Institute"/>
            <person name="Looney B.P."/>
            <person name="Miyauchi S."/>
            <person name="Morin E."/>
            <person name="Drula E."/>
            <person name="Courty P.E."/>
            <person name="Chicoki N."/>
            <person name="Fauchery L."/>
            <person name="Kohler A."/>
            <person name="Kuo A."/>
            <person name="LaButti K."/>
            <person name="Pangilinan J."/>
            <person name="Lipzen A."/>
            <person name="Riley R."/>
            <person name="Andreopoulos W."/>
            <person name="He G."/>
            <person name="Johnson J."/>
            <person name="Barry K.W."/>
            <person name="Grigoriev I.V."/>
            <person name="Nagy L."/>
            <person name="Hibbett D."/>
            <person name="Henrissat B."/>
            <person name="Matheny P.B."/>
            <person name="Labbe J."/>
            <person name="Martin A.F."/>
        </authorList>
    </citation>
    <scope>NUCLEOTIDE SEQUENCE</scope>
    <source>
        <strain evidence="1">BPL698</strain>
    </source>
</reference>
<gene>
    <name evidence="1" type="ORF">F5148DRAFT_983752</name>
</gene>
<dbReference type="Proteomes" id="UP001207468">
    <property type="component" value="Unassembled WGS sequence"/>
</dbReference>
<keyword evidence="2" id="KW-1185">Reference proteome</keyword>
<dbReference type="EMBL" id="JAGFNK010000209">
    <property type="protein sequence ID" value="KAI9458486.1"/>
    <property type="molecule type" value="Genomic_DNA"/>
</dbReference>
<evidence type="ECO:0000313" key="2">
    <source>
        <dbReference type="Proteomes" id="UP001207468"/>
    </source>
</evidence>
<organism evidence="1 2">
    <name type="scientific">Russula earlei</name>
    <dbReference type="NCBI Taxonomy" id="71964"/>
    <lineage>
        <taxon>Eukaryota</taxon>
        <taxon>Fungi</taxon>
        <taxon>Dikarya</taxon>
        <taxon>Basidiomycota</taxon>
        <taxon>Agaricomycotina</taxon>
        <taxon>Agaricomycetes</taxon>
        <taxon>Russulales</taxon>
        <taxon>Russulaceae</taxon>
        <taxon>Russula</taxon>
    </lineage>
</organism>
<proteinExistence type="predicted"/>
<accession>A0ACC0U1W6</accession>
<comment type="caution">
    <text evidence="1">The sequence shown here is derived from an EMBL/GenBank/DDBJ whole genome shotgun (WGS) entry which is preliminary data.</text>
</comment>
<protein>
    <submittedName>
        <fullName evidence="1">FAD/NAD-P-binding domain-containing protein</fullName>
    </submittedName>
</protein>
<sequence>MSIPSSARVLVVGAGPAGMSCALSLWHSGVKDVVIVDAVPNGNGNDTSRAMAIHAATLEALDSIGCTDALVERGIKVGNMNYYDRAGSLLMEADFSALIGKTPFPCYLLLPQNITESVLDQKLKDAGIVVRRPYKVVDMKENPKDGNVVDVLFENGQSITAQYVIGADGAQSAIRQLSGIPFSDPDFPPDQPEAANTLAQMVIADITFDGTPYITDKFFAIISTTSFFALAHLKYAADGSKDTTGKTVFRMACGVPQTDGVPPSKSSVQYCQELIEKYGPYSLSCDKSKNPHAIKVCDVVWSTRFRTRYAAAVNFFTRFGSNNNDGGSARATGARVCLIGDAAHIHPPAGGQGMNLGLRDGISVGPVIAAALTAGSSPESDEKVRAHMALRRERAMKVIGITKFMAGAVGMSPTFQSKFAWSPVHIYTIRDWVLWALCKSKWIRETVAFKFSGLEDP</sequence>